<dbReference type="Gene3D" id="1.10.238.150">
    <property type="entry name" value="Formin, FH3 diaphanous domain"/>
    <property type="match status" value="1"/>
</dbReference>
<dbReference type="InterPro" id="IPR042201">
    <property type="entry name" value="FH2_Formin_sf"/>
</dbReference>
<feature type="region of interest" description="Disordered" evidence="3">
    <location>
        <begin position="1079"/>
        <end position="1163"/>
    </location>
</feature>
<dbReference type="InterPro" id="IPR014767">
    <property type="entry name" value="DAD_dom"/>
</dbReference>
<dbReference type="GO" id="GO:0031267">
    <property type="term" value="F:small GTPase binding"/>
    <property type="evidence" value="ECO:0007669"/>
    <property type="project" value="InterPro"/>
</dbReference>
<comment type="similarity">
    <text evidence="1">Belongs to the formin homology family. BNI1 subfamily.</text>
</comment>
<dbReference type="EMBL" id="JAEPRE010000376">
    <property type="protein sequence ID" value="KAG2228704.1"/>
    <property type="molecule type" value="Genomic_DNA"/>
</dbReference>
<comment type="caution">
    <text evidence="7">The sequence shown here is derived from an EMBL/GenBank/DDBJ whole genome shotgun (WGS) entry which is preliminary data.</text>
</comment>
<dbReference type="PROSITE" id="PS51231">
    <property type="entry name" value="DAD"/>
    <property type="match status" value="1"/>
</dbReference>
<feature type="compositionally biased region" description="Low complexity" evidence="3">
    <location>
        <begin position="107"/>
        <end position="118"/>
    </location>
</feature>
<evidence type="ECO:0000256" key="3">
    <source>
        <dbReference type="SAM" id="MobiDB-lite"/>
    </source>
</evidence>
<dbReference type="SMART" id="SM00498">
    <property type="entry name" value="FH2"/>
    <property type="match status" value="1"/>
</dbReference>
<evidence type="ECO:0000256" key="2">
    <source>
        <dbReference type="SAM" id="Coils"/>
    </source>
</evidence>
<dbReference type="Pfam" id="PF06371">
    <property type="entry name" value="Drf_GBD"/>
    <property type="match status" value="1"/>
</dbReference>
<evidence type="ECO:0000313" key="8">
    <source>
        <dbReference type="Proteomes" id="UP000613177"/>
    </source>
</evidence>
<dbReference type="InterPro" id="IPR016024">
    <property type="entry name" value="ARM-type_fold"/>
</dbReference>
<feature type="compositionally biased region" description="Basic and acidic residues" evidence="3">
    <location>
        <begin position="1101"/>
        <end position="1112"/>
    </location>
</feature>
<dbReference type="Pfam" id="PF02181">
    <property type="entry name" value="FH2"/>
    <property type="match status" value="1"/>
</dbReference>
<gene>
    <name evidence="7" type="ORF">INT48_001978</name>
</gene>
<evidence type="ECO:0000256" key="1">
    <source>
        <dbReference type="ARBA" id="ARBA00037935"/>
    </source>
</evidence>
<dbReference type="PROSITE" id="PS51444">
    <property type="entry name" value="FH2"/>
    <property type="match status" value="1"/>
</dbReference>
<feature type="domain" description="GBD/FH3" evidence="5">
    <location>
        <begin position="1"/>
        <end position="453"/>
    </location>
</feature>
<dbReference type="GO" id="GO:1903475">
    <property type="term" value="P:mitotic actomyosin contractile ring assembly"/>
    <property type="evidence" value="ECO:0007669"/>
    <property type="project" value="TreeGrafter"/>
</dbReference>
<dbReference type="SMART" id="SM01140">
    <property type="entry name" value="Drf_GBD"/>
    <property type="match status" value="1"/>
</dbReference>
<dbReference type="SMART" id="SM01139">
    <property type="entry name" value="Drf_FH3"/>
    <property type="match status" value="1"/>
</dbReference>
<feature type="coiled-coil region" evidence="2">
    <location>
        <begin position="477"/>
        <end position="560"/>
    </location>
</feature>
<dbReference type="GO" id="GO:0032153">
    <property type="term" value="C:cell division site"/>
    <property type="evidence" value="ECO:0007669"/>
    <property type="project" value="TreeGrafter"/>
</dbReference>
<dbReference type="PANTHER" id="PTHR47102">
    <property type="entry name" value="PROTEIN BNI1"/>
    <property type="match status" value="1"/>
</dbReference>
<dbReference type="InterPro" id="IPR010472">
    <property type="entry name" value="FH3_dom"/>
</dbReference>
<feature type="compositionally biased region" description="Pro residues" evidence="3">
    <location>
        <begin position="617"/>
        <end position="694"/>
    </location>
</feature>
<dbReference type="Proteomes" id="UP000613177">
    <property type="component" value="Unassembled WGS sequence"/>
</dbReference>
<protein>
    <recommendedName>
        <fullName evidence="9">Formin-like protein</fullName>
    </recommendedName>
</protein>
<evidence type="ECO:0000259" key="5">
    <source>
        <dbReference type="PROSITE" id="PS51232"/>
    </source>
</evidence>
<dbReference type="InterPro" id="IPR015425">
    <property type="entry name" value="FH2_Formin"/>
</dbReference>
<keyword evidence="8" id="KW-1185">Reference proteome</keyword>
<keyword evidence="2" id="KW-0175">Coiled coil</keyword>
<accession>A0A8H7SE72</accession>
<dbReference type="GO" id="GO:0005938">
    <property type="term" value="C:cell cortex"/>
    <property type="evidence" value="ECO:0007669"/>
    <property type="project" value="UniProtKB-ARBA"/>
</dbReference>
<organism evidence="7 8">
    <name type="scientific">Thamnidium elegans</name>
    <dbReference type="NCBI Taxonomy" id="101142"/>
    <lineage>
        <taxon>Eukaryota</taxon>
        <taxon>Fungi</taxon>
        <taxon>Fungi incertae sedis</taxon>
        <taxon>Mucoromycota</taxon>
        <taxon>Mucoromycotina</taxon>
        <taxon>Mucoromycetes</taxon>
        <taxon>Mucorales</taxon>
        <taxon>Mucorineae</taxon>
        <taxon>Mucoraceae</taxon>
        <taxon>Thamnidium</taxon>
    </lineage>
</organism>
<dbReference type="PROSITE" id="PS51232">
    <property type="entry name" value="GBD_FH3"/>
    <property type="match status" value="1"/>
</dbReference>
<dbReference type="Gene3D" id="1.25.10.10">
    <property type="entry name" value="Leucine-rich Repeat Variant"/>
    <property type="match status" value="1"/>
</dbReference>
<evidence type="ECO:0000259" key="6">
    <source>
        <dbReference type="PROSITE" id="PS51444"/>
    </source>
</evidence>
<dbReference type="InterPro" id="IPR014768">
    <property type="entry name" value="GBD/FH3_dom"/>
</dbReference>
<feature type="region of interest" description="Disordered" evidence="3">
    <location>
        <begin position="607"/>
        <end position="698"/>
    </location>
</feature>
<dbReference type="InterPro" id="IPR051661">
    <property type="entry name" value="Actin_filament_regulator"/>
</dbReference>
<dbReference type="AlphaFoldDB" id="A0A8H7SE72"/>
<feature type="region of interest" description="Disordered" evidence="3">
    <location>
        <begin position="79"/>
        <end position="118"/>
    </location>
</feature>
<evidence type="ECO:0000259" key="4">
    <source>
        <dbReference type="PROSITE" id="PS51231"/>
    </source>
</evidence>
<reference evidence="7" key="1">
    <citation type="submission" date="2021-01" db="EMBL/GenBank/DDBJ databases">
        <title>Metabolic potential, ecology and presence of endohyphal bacteria is reflected in genomic diversity of Mucoromycotina.</title>
        <authorList>
            <person name="Muszewska A."/>
            <person name="Okrasinska A."/>
            <person name="Steczkiewicz K."/>
            <person name="Drgas O."/>
            <person name="Orlowska M."/>
            <person name="Perlinska-Lenart U."/>
            <person name="Aleksandrzak-Piekarczyk T."/>
            <person name="Szatraj K."/>
            <person name="Zielenkiewicz U."/>
            <person name="Pilsyk S."/>
            <person name="Malc E."/>
            <person name="Mieczkowski P."/>
            <person name="Kruszewska J.S."/>
            <person name="Biernat P."/>
            <person name="Pawlowska J."/>
        </authorList>
    </citation>
    <scope>NUCLEOTIDE SEQUENCE</scope>
    <source>
        <strain evidence="7">WA0000018081</strain>
    </source>
</reference>
<name>A0A8H7SE72_9FUNG</name>
<dbReference type="GO" id="GO:0015629">
    <property type="term" value="C:actin cytoskeleton"/>
    <property type="evidence" value="ECO:0007669"/>
    <property type="project" value="UniProtKB-ARBA"/>
</dbReference>
<dbReference type="Gene3D" id="1.20.58.2220">
    <property type="entry name" value="Formin, FH2 domain"/>
    <property type="match status" value="1"/>
</dbReference>
<feature type="domain" description="FH2" evidence="6">
    <location>
        <begin position="698"/>
        <end position="1091"/>
    </location>
</feature>
<dbReference type="GO" id="GO:0043332">
    <property type="term" value="C:mating projection tip"/>
    <property type="evidence" value="ECO:0007669"/>
    <property type="project" value="TreeGrafter"/>
</dbReference>
<dbReference type="InterPro" id="IPR010473">
    <property type="entry name" value="GTPase-bd"/>
</dbReference>
<sequence>MFDQMLVRRGLDEAKRKALSETVDPKTQWSMICQDKRAELSVSGRRVTPLEETDENAPPLINVLSDLAGEMWSATRDSTARAVERHSNRNSHLAPTGRRISENIQPSTSISTSTLSAAPSTSTAYEGASASDKNSPEFYIRKFMEADLRAVTPALADNLAVSLRTRPLDWVIRFTDLKGLRTISTGLSFLNKKPDSERKGQALELEYGLIKCIKVLINARWGAREAIMNPEYIHSFVFSIVCPQWQSRKIICDILLFMCHCDVPLGHTIVMQGFEALRKHRQDFGIFDSWLKFFENALDGRRKISRSGSVDDYNKLGVHVPPDSHLIEYAVTDRIYLRSQFKSSGLDRIFIKLEKLDDSVLYDQMDKYRRRADSDLDEAFGDEISLYSDISQPNELLDLILENLADAPEAVEFLLQTFRSMLLIKGDPDKKTHYHQAISEIVSNMVMDRRDSVTSDELGSSAFGISVNSMVARFNELDRLQELAKDAEIDREKAISLEAENRELREQLDSMRKLNSDGGRNYKMENLALRALQQQSNKTIAMLQEKLREKTDAAEEADDDDDMILANIASKSHIVSTTPIIVGDQWKMSGRKSGSVTPLQGLHANNLHQFNNVGPAPGGPGIPPPPPPPPPPGGMIPPPPPPPPGEPGIPPPPPPPPGGGPPPPPPPPGGPGGPPPPPPPPGGRRGPAGPPIPSGPLRKQLRHYPQIQLKNLQWQKLDARGNGVFEKIEGLFPAKINTFFEKKLKAKVAEKKDAVKFLSKEKSRNINLAVLPRCKTFDNFEQVRIHIMQFDEELCSETFLSNLKMFVPSKDDDLKIMKKYQDGPIEACEELDIPEQFIIEMLRMYRYETRIQCMLVKSQFWEKFEQLEKNMTIVLNVSDALKNSESLKQLLCLILMLGNFMNAASLQGGAFGMRITSINKLIDTKANVTSLTLLHVLTGVIKRQFPKILVFLEDLKEIEQAARITASLNDMVQQYTEMRKDLKDLELELGTKWQPEDVELEEHDKFREVMTEYKDAASNRFQDLQTLYINMDAKYKDVMTYYGENPKVMRPDDFFGTFARFVVTWKEATAAEEKMVLKQERDEKRKRDDEERKERQRLKKEKAEAALKEKRGSVQGISTDNDSKGESDRNMMDNLLDKLRTGDVEVRTTRRRSRKHKRIEDEDPLDMSAVNMLKNLALED</sequence>
<dbReference type="GO" id="GO:0051016">
    <property type="term" value="P:barbed-end actin filament capping"/>
    <property type="evidence" value="ECO:0007669"/>
    <property type="project" value="TreeGrafter"/>
</dbReference>
<dbReference type="GO" id="GO:0051017">
    <property type="term" value="P:actin filament bundle assembly"/>
    <property type="evidence" value="ECO:0007669"/>
    <property type="project" value="TreeGrafter"/>
</dbReference>
<dbReference type="PANTHER" id="PTHR47102:SF2">
    <property type="entry name" value="PROTEIN BNI1"/>
    <property type="match status" value="1"/>
</dbReference>
<dbReference type="GO" id="GO:0003779">
    <property type="term" value="F:actin binding"/>
    <property type="evidence" value="ECO:0007669"/>
    <property type="project" value="InterPro"/>
</dbReference>
<dbReference type="Pfam" id="PF06367">
    <property type="entry name" value="Drf_FH3"/>
    <property type="match status" value="1"/>
</dbReference>
<feature type="domain" description="DAD" evidence="4">
    <location>
        <begin position="1125"/>
        <end position="1158"/>
    </location>
</feature>
<evidence type="ECO:0000313" key="7">
    <source>
        <dbReference type="EMBL" id="KAG2228704.1"/>
    </source>
</evidence>
<feature type="compositionally biased region" description="Basic and acidic residues" evidence="3">
    <location>
        <begin position="1079"/>
        <end position="1094"/>
    </location>
</feature>
<dbReference type="SUPFAM" id="SSF48371">
    <property type="entry name" value="ARM repeat"/>
    <property type="match status" value="1"/>
</dbReference>
<dbReference type="SUPFAM" id="SSF101447">
    <property type="entry name" value="Formin homology 2 domain (FH2 domain)"/>
    <property type="match status" value="1"/>
</dbReference>
<proteinExistence type="inferred from homology"/>
<feature type="compositionally biased region" description="Basic and acidic residues" evidence="3">
    <location>
        <begin position="1121"/>
        <end position="1148"/>
    </location>
</feature>
<dbReference type="InterPro" id="IPR011989">
    <property type="entry name" value="ARM-like"/>
</dbReference>
<evidence type="ECO:0008006" key="9">
    <source>
        <dbReference type="Google" id="ProtNLM"/>
    </source>
</evidence>